<dbReference type="EMBL" id="PCYL01000035">
    <property type="protein sequence ID" value="PIR46602.1"/>
    <property type="molecule type" value="Genomic_DNA"/>
</dbReference>
<dbReference type="InterPro" id="IPR029035">
    <property type="entry name" value="DHS-like_NAD/FAD-binding_dom"/>
</dbReference>
<dbReference type="PANTHER" id="PTHR18968:SF129">
    <property type="entry name" value="ACETOLACTATE SYNTHASE"/>
    <property type="match status" value="1"/>
</dbReference>
<sequence>MKKAAEFFVEILESEGVKYMFGVPGEENLDLLDAIRVSSIKFITCRDERTAGFMAATMGRLTGSVGVVLSTLGPGATNLVTPAAYATLGGMPLLLITGQKPVKTSKQGHFQIVDVVDVMSPVTKFARQIISASQIHTTVIGAIRSAEEERPGAVHLELPEDVAREETNEILSNEKPLPTRRPLAETKAIMRASEMLINSKHPLILVGAGANRKLVAKMLRELVAKTRIPVICTQMGKGVFDERDEHFLGTTALSSGDYVHCAIEKADCILNIGHDVIEKPPFVMRAGDTRKVIHINFYTATLDPVYFPSLEVIGDIANALWQIKEALPERSSWDQAYFEPVRTALITHEKELLAGRETALIPISIVETVRKCLPESGILALDNGMYKLWFARHYKTYAPNTLLLDNALATMGAGISAAMSAKLNSPSTPVIALVGDGGLLMSLGELETAKREGLHFPIIILKDNGFGMIKWKQDSMGLPSFGLDLQNPDFVKIAEAFGGKGTRVSTSPLLADAIKEALLSDTITFIEVSIDYADNTRVFTNHIKNLTCPI</sequence>
<dbReference type="Pfam" id="PF00205">
    <property type="entry name" value="TPP_enzyme_M"/>
    <property type="match status" value="1"/>
</dbReference>
<dbReference type="Proteomes" id="UP000230833">
    <property type="component" value="Unassembled WGS sequence"/>
</dbReference>
<dbReference type="NCBIfam" id="NF006187">
    <property type="entry name" value="PRK08322.1"/>
    <property type="match status" value="1"/>
</dbReference>
<dbReference type="AlphaFoldDB" id="A0A2H0RJ64"/>
<dbReference type="InterPro" id="IPR029061">
    <property type="entry name" value="THDP-binding"/>
</dbReference>
<dbReference type="InterPro" id="IPR045229">
    <property type="entry name" value="TPP_enz"/>
</dbReference>
<name>A0A2H0RJ64_9BACT</name>
<protein>
    <submittedName>
        <fullName evidence="7">Acetolactate synthase large subunit</fullName>
    </submittedName>
</protein>
<dbReference type="InterPro" id="IPR012001">
    <property type="entry name" value="Thiamin_PyroP_enz_TPP-bd_dom"/>
</dbReference>
<dbReference type="InterPro" id="IPR011766">
    <property type="entry name" value="TPP_enzyme_TPP-bd"/>
</dbReference>
<dbReference type="Pfam" id="PF02775">
    <property type="entry name" value="TPP_enzyme_C"/>
    <property type="match status" value="1"/>
</dbReference>
<dbReference type="GO" id="GO:0009097">
    <property type="term" value="P:isoleucine biosynthetic process"/>
    <property type="evidence" value="ECO:0007669"/>
    <property type="project" value="TreeGrafter"/>
</dbReference>
<dbReference type="FunFam" id="3.40.50.970:FF:000007">
    <property type="entry name" value="Acetolactate synthase"/>
    <property type="match status" value="1"/>
</dbReference>
<dbReference type="Gene3D" id="3.40.50.970">
    <property type="match status" value="2"/>
</dbReference>
<feature type="domain" description="Thiamine pyrophosphate enzyme TPP-binding" evidence="5">
    <location>
        <begin position="382"/>
        <end position="528"/>
    </location>
</feature>
<evidence type="ECO:0000313" key="7">
    <source>
        <dbReference type="EMBL" id="PIR46602.1"/>
    </source>
</evidence>
<dbReference type="Pfam" id="PF02776">
    <property type="entry name" value="TPP_enzyme_N"/>
    <property type="match status" value="1"/>
</dbReference>
<feature type="domain" description="Thiamine pyrophosphate enzyme N-terminal TPP-binding" evidence="6">
    <location>
        <begin position="3"/>
        <end position="116"/>
    </location>
</feature>
<evidence type="ECO:0000256" key="1">
    <source>
        <dbReference type="ARBA" id="ARBA00007812"/>
    </source>
</evidence>
<dbReference type="SUPFAM" id="SSF52467">
    <property type="entry name" value="DHS-like NAD/FAD-binding domain"/>
    <property type="match status" value="1"/>
</dbReference>
<reference evidence="7 8" key="1">
    <citation type="submission" date="2017-09" db="EMBL/GenBank/DDBJ databases">
        <title>Depth-based differentiation of microbial function through sediment-hosted aquifers and enrichment of novel symbionts in the deep terrestrial subsurface.</title>
        <authorList>
            <person name="Probst A.J."/>
            <person name="Ladd B."/>
            <person name="Jarett J.K."/>
            <person name="Geller-Mcgrath D.E."/>
            <person name="Sieber C.M."/>
            <person name="Emerson J.B."/>
            <person name="Anantharaman K."/>
            <person name="Thomas B.C."/>
            <person name="Malmstrom R."/>
            <person name="Stieglmeier M."/>
            <person name="Klingl A."/>
            <person name="Woyke T."/>
            <person name="Ryan C.M."/>
            <person name="Banfield J.F."/>
        </authorList>
    </citation>
    <scope>NUCLEOTIDE SEQUENCE [LARGE SCALE GENOMIC DNA]</scope>
    <source>
        <strain evidence="7">CG10_big_fil_rev_8_21_14_0_10_45_14</strain>
    </source>
</reference>
<dbReference type="SUPFAM" id="SSF52518">
    <property type="entry name" value="Thiamin diphosphate-binding fold (THDP-binding)"/>
    <property type="match status" value="2"/>
</dbReference>
<keyword evidence="2 3" id="KW-0786">Thiamine pyrophosphate</keyword>
<dbReference type="GO" id="GO:0005948">
    <property type="term" value="C:acetolactate synthase complex"/>
    <property type="evidence" value="ECO:0007669"/>
    <property type="project" value="TreeGrafter"/>
</dbReference>
<evidence type="ECO:0000259" key="5">
    <source>
        <dbReference type="Pfam" id="PF02775"/>
    </source>
</evidence>
<proteinExistence type="inferred from homology"/>
<evidence type="ECO:0000313" key="8">
    <source>
        <dbReference type="Proteomes" id="UP000230833"/>
    </source>
</evidence>
<feature type="domain" description="Thiamine pyrophosphate enzyme central" evidence="4">
    <location>
        <begin position="191"/>
        <end position="322"/>
    </location>
</feature>
<evidence type="ECO:0000256" key="3">
    <source>
        <dbReference type="RuleBase" id="RU362132"/>
    </source>
</evidence>
<dbReference type="GO" id="GO:0003984">
    <property type="term" value="F:acetolactate synthase activity"/>
    <property type="evidence" value="ECO:0007669"/>
    <property type="project" value="TreeGrafter"/>
</dbReference>
<dbReference type="GO" id="GO:0009099">
    <property type="term" value="P:L-valine biosynthetic process"/>
    <property type="evidence" value="ECO:0007669"/>
    <property type="project" value="TreeGrafter"/>
</dbReference>
<dbReference type="PANTHER" id="PTHR18968">
    <property type="entry name" value="THIAMINE PYROPHOSPHATE ENZYMES"/>
    <property type="match status" value="1"/>
</dbReference>
<dbReference type="Gene3D" id="3.40.50.1220">
    <property type="entry name" value="TPP-binding domain"/>
    <property type="match status" value="1"/>
</dbReference>
<comment type="similarity">
    <text evidence="1 3">Belongs to the TPP enzyme family.</text>
</comment>
<dbReference type="CDD" id="cd07035">
    <property type="entry name" value="TPP_PYR_POX_like"/>
    <property type="match status" value="1"/>
</dbReference>
<dbReference type="GO" id="GO:0000287">
    <property type="term" value="F:magnesium ion binding"/>
    <property type="evidence" value="ECO:0007669"/>
    <property type="project" value="InterPro"/>
</dbReference>
<accession>A0A2H0RJ64</accession>
<evidence type="ECO:0000259" key="6">
    <source>
        <dbReference type="Pfam" id="PF02776"/>
    </source>
</evidence>
<gene>
    <name evidence="7" type="ORF">COV07_03390</name>
</gene>
<dbReference type="InterPro" id="IPR000399">
    <property type="entry name" value="TPP-bd_CS"/>
</dbReference>
<evidence type="ECO:0000256" key="2">
    <source>
        <dbReference type="ARBA" id="ARBA00023052"/>
    </source>
</evidence>
<dbReference type="GO" id="GO:0030976">
    <property type="term" value="F:thiamine pyrophosphate binding"/>
    <property type="evidence" value="ECO:0007669"/>
    <property type="project" value="InterPro"/>
</dbReference>
<evidence type="ECO:0000259" key="4">
    <source>
        <dbReference type="Pfam" id="PF00205"/>
    </source>
</evidence>
<organism evidence="7 8">
    <name type="scientific">Candidatus Vogelbacteria bacterium CG10_big_fil_rev_8_21_14_0_10_45_14</name>
    <dbReference type="NCBI Taxonomy" id="1975042"/>
    <lineage>
        <taxon>Bacteria</taxon>
        <taxon>Candidatus Vogeliibacteriota</taxon>
    </lineage>
</organism>
<dbReference type="GO" id="GO:0050660">
    <property type="term" value="F:flavin adenine dinucleotide binding"/>
    <property type="evidence" value="ECO:0007669"/>
    <property type="project" value="TreeGrafter"/>
</dbReference>
<dbReference type="InterPro" id="IPR012000">
    <property type="entry name" value="Thiamin_PyroP_enz_cen_dom"/>
</dbReference>
<comment type="caution">
    <text evidence="7">The sequence shown here is derived from an EMBL/GenBank/DDBJ whole genome shotgun (WGS) entry which is preliminary data.</text>
</comment>
<dbReference type="PROSITE" id="PS00187">
    <property type="entry name" value="TPP_ENZYMES"/>
    <property type="match status" value="1"/>
</dbReference>